<accession>A0A9D4U4Z6</accession>
<name>A0A9D4U4Z6_ADICA</name>
<keyword evidence="3" id="KW-1185">Reference proteome</keyword>
<comment type="caution">
    <text evidence="2">The sequence shown here is derived from an EMBL/GenBank/DDBJ whole genome shotgun (WGS) entry which is preliminary data.</text>
</comment>
<organism evidence="2 3">
    <name type="scientific">Adiantum capillus-veneris</name>
    <name type="common">Maidenhair fern</name>
    <dbReference type="NCBI Taxonomy" id="13818"/>
    <lineage>
        <taxon>Eukaryota</taxon>
        <taxon>Viridiplantae</taxon>
        <taxon>Streptophyta</taxon>
        <taxon>Embryophyta</taxon>
        <taxon>Tracheophyta</taxon>
        <taxon>Polypodiopsida</taxon>
        <taxon>Polypodiidae</taxon>
        <taxon>Polypodiales</taxon>
        <taxon>Pteridineae</taxon>
        <taxon>Pteridaceae</taxon>
        <taxon>Vittarioideae</taxon>
        <taxon>Adiantum</taxon>
    </lineage>
</organism>
<dbReference type="AlphaFoldDB" id="A0A9D4U4Z6"/>
<proteinExistence type="predicted"/>
<dbReference type="Proteomes" id="UP000886520">
    <property type="component" value="Chromosome 23"/>
</dbReference>
<evidence type="ECO:0000313" key="2">
    <source>
        <dbReference type="EMBL" id="KAI5061152.1"/>
    </source>
</evidence>
<gene>
    <name evidence="2" type="ORF">GOP47_0023657</name>
</gene>
<evidence type="ECO:0000256" key="1">
    <source>
        <dbReference type="SAM" id="MobiDB-lite"/>
    </source>
</evidence>
<sequence>MDLRVPHEWGSPATTGATPPPKPNKMPETEAYMLISEGERNASQLLLSKNKEPRKSKRIMQPGAPTQGGPRIGLIPQTTLPPVQAHVPSVNPPQRAFPALSGRNE</sequence>
<evidence type="ECO:0000313" key="3">
    <source>
        <dbReference type="Proteomes" id="UP000886520"/>
    </source>
</evidence>
<protein>
    <submittedName>
        <fullName evidence="2">Uncharacterized protein</fullName>
    </submittedName>
</protein>
<dbReference type="EMBL" id="JABFUD020000023">
    <property type="protein sequence ID" value="KAI5061152.1"/>
    <property type="molecule type" value="Genomic_DNA"/>
</dbReference>
<feature type="region of interest" description="Disordered" evidence="1">
    <location>
        <begin position="49"/>
        <end position="105"/>
    </location>
</feature>
<reference evidence="2" key="1">
    <citation type="submission" date="2021-01" db="EMBL/GenBank/DDBJ databases">
        <title>Adiantum capillus-veneris genome.</title>
        <authorList>
            <person name="Fang Y."/>
            <person name="Liao Q."/>
        </authorList>
    </citation>
    <scope>NUCLEOTIDE SEQUENCE</scope>
    <source>
        <strain evidence="2">H3</strain>
        <tissue evidence="2">Leaf</tissue>
    </source>
</reference>
<feature type="region of interest" description="Disordered" evidence="1">
    <location>
        <begin position="1"/>
        <end position="27"/>
    </location>
</feature>